<name>A0A975JYW3_9MYCO</name>
<dbReference type="PANTHER" id="PTHR43464:SF19">
    <property type="entry name" value="UBIQUINONE BIOSYNTHESIS O-METHYLTRANSFERASE, MITOCHONDRIAL"/>
    <property type="match status" value="1"/>
</dbReference>
<sequence>MDNLPLEADESTQLAKQAMTRRFYTRSVVKGEITLPAVPAMIDEYVTMCGGLFAGVGRKFSDDELARLREVLEGQLAEAYATSQRSSIVITYNAPMGSTLHYQVRAQWRTVAQEYEHWISTREPPLFGTEPDAKVVALANEAADPTGYRVLDIGAGTGRNALALARRGHPVDVVEMTPKFAEMIRAEAERDSLDVRVIMRDVFSTVDDLRRDYALIVLSEVVPDFRTVEQLRSVFELAAQCLAPDGRLVFNAFLANGDYTPDQAAREFGQQMYTGMCTRREVSTAAAGLPLQIIADDSVPDYEKAHLPDGAWPHTSWYADWASGLDVFTIARDKCPIELRWLVFQKTRPRRRDERLGLHRQ</sequence>
<reference evidence="5" key="1">
    <citation type="submission" date="2019-12" db="EMBL/GenBank/DDBJ databases">
        <title>Mycobacterium spongiae sp. nov.</title>
        <authorList>
            <person name="Stinear T."/>
        </authorList>
    </citation>
    <scope>NUCLEOTIDE SEQUENCE</scope>
    <source>
        <strain evidence="5">FSD4b-SM</strain>
    </source>
</reference>
<evidence type="ECO:0000256" key="1">
    <source>
        <dbReference type="ARBA" id="ARBA00022603"/>
    </source>
</evidence>
<dbReference type="CDD" id="cd02440">
    <property type="entry name" value="AdoMet_MTases"/>
    <property type="match status" value="1"/>
</dbReference>
<keyword evidence="1 5" id="KW-0489">Methyltransferase</keyword>
<keyword evidence="2" id="KW-0808">Transferase</keyword>
<dbReference type="RefSeq" id="WP_211695827.1">
    <property type="nucleotide sequence ID" value="NZ_CP046600.1"/>
</dbReference>
<evidence type="ECO:0000313" key="5">
    <source>
        <dbReference type="EMBL" id="QUR68256.1"/>
    </source>
</evidence>
<accession>A0A975JYW3</accession>
<keyword evidence="6" id="KW-1185">Reference proteome</keyword>
<evidence type="ECO:0000256" key="2">
    <source>
        <dbReference type="ARBA" id="ARBA00022679"/>
    </source>
</evidence>
<organism evidence="5 6">
    <name type="scientific">Mycobacterium spongiae</name>
    <dbReference type="NCBI Taxonomy" id="886343"/>
    <lineage>
        <taxon>Bacteria</taxon>
        <taxon>Bacillati</taxon>
        <taxon>Actinomycetota</taxon>
        <taxon>Actinomycetes</taxon>
        <taxon>Mycobacteriales</taxon>
        <taxon>Mycobacteriaceae</taxon>
        <taxon>Mycobacterium</taxon>
    </lineage>
</organism>
<dbReference type="GO" id="GO:0008168">
    <property type="term" value="F:methyltransferase activity"/>
    <property type="evidence" value="ECO:0007669"/>
    <property type="project" value="UniProtKB-KW"/>
</dbReference>
<dbReference type="KEGG" id="mspg:F6B93_15240"/>
<dbReference type="Proteomes" id="UP000682202">
    <property type="component" value="Chromosome"/>
</dbReference>
<dbReference type="InterPro" id="IPR029063">
    <property type="entry name" value="SAM-dependent_MTases_sf"/>
</dbReference>
<dbReference type="SUPFAM" id="SSF53335">
    <property type="entry name" value="S-adenosyl-L-methionine-dependent methyltransferases"/>
    <property type="match status" value="1"/>
</dbReference>
<gene>
    <name evidence="5" type="ORF">F6B93_15240</name>
</gene>
<dbReference type="Pfam" id="PF13649">
    <property type="entry name" value="Methyltransf_25"/>
    <property type="match status" value="1"/>
</dbReference>
<dbReference type="GO" id="GO:0032259">
    <property type="term" value="P:methylation"/>
    <property type="evidence" value="ECO:0007669"/>
    <property type="project" value="UniProtKB-KW"/>
</dbReference>
<protein>
    <submittedName>
        <fullName evidence="5">Methyltransferase domain-containing protein</fullName>
    </submittedName>
</protein>
<feature type="domain" description="Methyltransferase" evidence="4">
    <location>
        <begin position="150"/>
        <end position="246"/>
    </location>
</feature>
<evidence type="ECO:0000313" key="6">
    <source>
        <dbReference type="Proteomes" id="UP000682202"/>
    </source>
</evidence>
<dbReference type="Gene3D" id="3.40.50.150">
    <property type="entry name" value="Vaccinia Virus protein VP39"/>
    <property type="match status" value="1"/>
</dbReference>
<dbReference type="InterPro" id="IPR041698">
    <property type="entry name" value="Methyltransf_25"/>
</dbReference>
<evidence type="ECO:0000256" key="3">
    <source>
        <dbReference type="ARBA" id="ARBA00022691"/>
    </source>
</evidence>
<proteinExistence type="predicted"/>
<dbReference type="EMBL" id="CP046600">
    <property type="protein sequence ID" value="QUR68256.1"/>
    <property type="molecule type" value="Genomic_DNA"/>
</dbReference>
<dbReference type="AlphaFoldDB" id="A0A975JYW3"/>
<evidence type="ECO:0000259" key="4">
    <source>
        <dbReference type="Pfam" id="PF13649"/>
    </source>
</evidence>
<keyword evidence="3" id="KW-0949">S-adenosyl-L-methionine</keyword>
<dbReference type="PANTHER" id="PTHR43464">
    <property type="entry name" value="METHYLTRANSFERASE"/>
    <property type="match status" value="1"/>
</dbReference>